<dbReference type="GO" id="GO:0016787">
    <property type="term" value="F:hydrolase activity"/>
    <property type="evidence" value="ECO:0007669"/>
    <property type="project" value="UniProtKB-KW"/>
</dbReference>
<evidence type="ECO:0000313" key="4">
    <source>
        <dbReference type="Proteomes" id="UP000734511"/>
    </source>
</evidence>
<dbReference type="PANTHER" id="PTHR43736:SF1">
    <property type="entry name" value="DIHYDRONEOPTERIN TRIPHOSPHATE DIPHOSPHATASE"/>
    <property type="match status" value="1"/>
</dbReference>
<dbReference type="SUPFAM" id="SSF55811">
    <property type="entry name" value="Nudix"/>
    <property type="match status" value="1"/>
</dbReference>
<dbReference type="CDD" id="cd03674">
    <property type="entry name" value="NUDIX_Hydrolase"/>
    <property type="match status" value="1"/>
</dbReference>
<reference evidence="3 4" key="1">
    <citation type="submission" date="2020-03" db="EMBL/GenBank/DDBJ databases">
        <title>WGS of actinomycetes isolated from Thailand.</title>
        <authorList>
            <person name="Thawai C."/>
        </authorList>
    </citation>
    <scope>NUCLEOTIDE SEQUENCE [LARGE SCALE GENOMIC DNA]</scope>
    <source>
        <strain evidence="3 4">PRB2-1</strain>
    </source>
</reference>
<sequence>MTITAQHIHHTLTTYLDQHPEDKDSLSTLTEALETTAGTITSRKESQGHATAGALLLRPDGRLLLVEHKALGKWLFPGGHLEKNDETLMGAALRELAEETGIDPGLVTPVSPIPLHIDVHPIPANPAKDEPEHQHYDFRFVFRTDTDVTALQTEEVLAHTWRPAETITTEPLRSRLLALPAR</sequence>
<dbReference type="Pfam" id="PF00293">
    <property type="entry name" value="NUDIX"/>
    <property type="match status" value="1"/>
</dbReference>
<gene>
    <name evidence="3" type="ORF">HCN08_01885</name>
</gene>
<comment type="caution">
    <text evidence="3">The sequence shown here is derived from an EMBL/GenBank/DDBJ whole genome shotgun (WGS) entry which is preliminary data.</text>
</comment>
<name>A0ABX0ZJ04_9ACTN</name>
<proteinExistence type="inferred from homology"/>
<dbReference type="Proteomes" id="UP000734511">
    <property type="component" value="Unassembled WGS sequence"/>
</dbReference>
<protein>
    <submittedName>
        <fullName evidence="3">NUDIX hydrolase</fullName>
    </submittedName>
</protein>
<dbReference type="InterPro" id="IPR015797">
    <property type="entry name" value="NUDIX_hydrolase-like_dom_sf"/>
</dbReference>
<evidence type="ECO:0000259" key="2">
    <source>
        <dbReference type="PROSITE" id="PS51462"/>
    </source>
</evidence>
<dbReference type="InterPro" id="IPR000086">
    <property type="entry name" value="NUDIX_hydrolase_dom"/>
</dbReference>
<dbReference type="EMBL" id="JAATEJ010000001">
    <property type="protein sequence ID" value="NJP42174.1"/>
    <property type="molecule type" value="Genomic_DNA"/>
</dbReference>
<feature type="domain" description="Nudix hydrolase" evidence="2">
    <location>
        <begin position="47"/>
        <end position="182"/>
    </location>
</feature>
<comment type="similarity">
    <text evidence="1">Belongs to the Nudix hydrolase family.</text>
</comment>
<keyword evidence="4" id="KW-1185">Reference proteome</keyword>
<dbReference type="PANTHER" id="PTHR43736">
    <property type="entry name" value="ADP-RIBOSE PYROPHOSPHATASE"/>
    <property type="match status" value="1"/>
</dbReference>
<dbReference type="RefSeq" id="WP_167981017.1">
    <property type="nucleotide sequence ID" value="NZ_JAATEJ010000001.1"/>
</dbReference>
<keyword evidence="3" id="KW-0378">Hydrolase</keyword>
<evidence type="ECO:0000256" key="1">
    <source>
        <dbReference type="ARBA" id="ARBA00005582"/>
    </source>
</evidence>
<dbReference type="Gene3D" id="3.90.79.10">
    <property type="entry name" value="Nucleoside Triphosphate Pyrophosphohydrolase"/>
    <property type="match status" value="1"/>
</dbReference>
<accession>A0ABX0ZJ04</accession>
<evidence type="ECO:0000313" key="3">
    <source>
        <dbReference type="EMBL" id="NJP42174.1"/>
    </source>
</evidence>
<dbReference type="PROSITE" id="PS51462">
    <property type="entry name" value="NUDIX"/>
    <property type="match status" value="1"/>
</dbReference>
<organism evidence="3 4">
    <name type="scientific">Actinacidiphila epipremni</name>
    <dbReference type="NCBI Taxonomy" id="2053013"/>
    <lineage>
        <taxon>Bacteria</taxon>
        <taxon>Bacillati</taxon>
        <taxon>Actinomycetota</taxon>
        <taxon>Actinomycetes</taxon>
        <taxon>Kitasatosporales</taxon>
        <taxon>Streptomycetaceae</taxon>
        <taxon>Actinacidiphila</taxon>
    </lineage>
</organism>